<dbReference type="EMBL" id="MHQL01000045">
    <property type="protein sequence ID" value="OHA02100.1"/>
    <property type="molecule type" value="Genomic_DNA"/>
</dbReference>
<dbReference type="GO" id="GO:0071949">
    <property type="term" value="F:FAD binding"/>
    <property type="evidence" value="ECO:0007669"/>
    <property type="project" value="InterPro"/>
</dbReference>
<comment type="caution">
    <text evidence="18">The sequence shown here is derived from an EMBL/GenBank/DDBJ whole genome shotgun (WGS) entry which is preliminary data.</text>
</comment>
<comment type="pathway">
    <text evidence="4 16">Cell wall biogenesis; peptidoglycan biosynthesis.</text>
</comment>
<keyword evidence="11 16" id="KW-0573">Peptidoglycan synthesis</keyword>
<sequence length="312" mass="33434">MALHVQEHTLLAPYSVFRIGGYARFFSAVTTAADLTEAVAFAQAEHLPVFVLGAGSNVLISDAGFPGLVIKIELQHIAVHGTTVVAGAGAMLPRIVAESVKEGLAGFEWGIGIPGTIGGSVRGNAGSFGLDVGRVLRSVTALNVENGALREFAPEECHFGYRHSYFKDDPRWIVTEACLTLHPGDPDVSRETIRKYSMHRAATQDIGAKCAGCVFKNISWDTIPGGKDGLLTAHPELRQFEQAPSLPSAYLIDRAGLKGREFGHSRISHKHANFFINAGGATATEVKGLIGVAKREVKERFGVDLVEEVHIV</sequence>
<dbReference type="GO" id="GO:0009252">
    <property type="term" value="P:peptidoglycan biosynthetic process"/>
    <property type="evidence" value="ECO:0007669"/>
    <property type="project" value="UniProtKB-UniRule"/>
</dbReference>
<dbReference type="GO" id="GO:0051301">
    <property type="term" value="P:cell division"/>
    <property type="evidence" value="ECO:0007669"/>
    <property type="project" value="UniProtKB-KW"/>
</dbReference>
<feature type="active site" evidence="16">
    <location>
        <position position="162"/>
    </location>
</feature>
<dbReference type="SUPFAM" id="SSF56194">
    <property type="entry name" value="Uridine diphospho-N-Acetylenolpyruvylglucosamine reductase, MurB, C-terminal domain"/>
    <property type="match status" value="1"/>
</dbReference>
<dbReference type="GO" id="GO:0008360">
    <property type="term" value="P:regulation of cell shape"/>
    <property type="evidence" value="ECO:0007669"/>
    <property type="project" value="UniProtKB-KW"/>
</dbReference>
<feature type="domain" description="FAD-binding PCMH-type" evidence="17">
    <location>
        <begin position="18"/>
        <end position="184"/>
    </location>
</feature>
<proteinExistence type="inferred from homology"/>
<gene>
    <name evidence="16" type="primary">murB</name>
    <name evidence="18" type="ORF">A3C16_04790</name>
</gene>
<dbReference type="GO" id="GO:0005829">
    <property type="term" value="C:cytosol"/>
    <property type="evidence" value="ECO:0007669"/>
    <property type="project" value="TreeGrafter"/>
</dbReference>
<feature type="active site" description="Proton donor" evidence="16">
    <location>
        <position position="213"/>
    </location>
</feature>
<dbReference type="SUPFAM" id="SSF56176">
    <property type="entry name" value="FAD-binding/transporter-associated domain-like"/>
    <property type="match status" value="1"/>
</dbReference>
<evidence type="ECO:0000256" key="10">
    <source>
        <dbReference type="ARBA" id="ARBA00022960"/>
    </source>
</evidence>
<dbReference type="InterPro" id="IPR016166">
    <property type="entry name" value="FAD-bd_PCMH"/>
</dbReference>
<dbReference type="HAMAP" id="MF_00037">
    <property type="entry name" value="MurB"/>
    <property type="match status" value="1"/>
</dbReference>
<keyword evidence="12 16" id="KW-0560">Oxidoreductase</keyword>
<protein>
    <recommendedName>
        <fullName evidence="16">UDP-N-acetylenolpyruvoylglucosamine reductase</fullName>
        <ecNumber evidence="16">1.3.1.98</ecNumber>
    </recommendedName>
    <alternativeName>
        <fullName evidence="16">UDP-N-acetylmuramate dehydrogenase</fullName>
    </alternativeName>
</protein>
<keyword evidence="14 16" id="KW-0961">Cell wall biogenesis/degradation</keyword>
<comment type="cofactor">
    <cofactor evidence="1 16">
        <name>FAD</name>
        <dbReference type="ChEBI" id="CHEBI:57692"/>
    </cofactor>
</comment>
<keyword evidence="13 16" id="KW-0131">Cell cycle</keyword>
<evidence type="ECO:0000256" key="16">
    <source>
        <dbReference type="HAMAP-Rule" id="MF_00037"/>
    </source>
</evidence>
<dbReference type="InterPro" id="IPR036635">
    <property type="entry name" value="MurB_C_sf"/>
</dbReference>
<dbReference type="PANTHER" id="PTHR21071:SF4">
    <property type="entry name" value="UDP-N-ACETYLENOLPYRUVOYLGLUCOSAMINE REDUCTASE"/>
    <property type="match status" value="1"/>
</dbReference>
<dbReference type="InterPro" id="IPR016169">
    <property type="entry name" value="FAD-bd_PCMH_sub2"/>
</dbReference>
<keyword evidence="8 16" id="KW-0274">FAD</keyword>
<dbReference type="InterPro" id="IPR011601">
    <property type="entry name" value="MurB_C"/>
</dbReference>
<evidence type="ECO:0000313" key="19">
    <source>
        <dbReference type="Proteomes" id="UP000177811"/>
    </source>
</evidence>
<dbReference type="NCBIfam" id="NF010480">
    <property type="entry name" value="PRK13905.1"/>
    <property type="match status" value="1"/>
</dbReference>
<keyword evidence="5 16" id="KW-0963">Cytoplasm</keyword>
<evidence type="ECO:0000256" key="14">
    <source>
        <dbReference type="ARBA" id="ARBA00023316"/>
    </source>
</evidence>
<evidence type="ECO:0000313" key="18">
    <source>
        <dbReference type="EMBL" id="OHA02100.1"/>
    </source>
</evidence>
<dbReference type="InterPro" id="IPR003170">
    <property type="entry name" value="MurB"/>
</dbReference>
<dbReference type="InterPro" id="IPR006094">
    <property type="entry name" value="Oxid_FAD_bind_N"/>
</dbReference>
<comment type="catalytic activity">
    <reaction evidence="15 16">
        <text>UDP-N-acetyl-alpha-D-muramate + NADP(+) = UDP-N-acetyl-3-O-(1-carboxyvinyl)-alpha-D-glucosamine + NADPH + H(+)</text>
        <dbReference type="Rhea" id="RHEA:12248"/>
        <dbReference type="ChEBI" id="CHEBI:15378"/>
        <dbReference type="ChEBI" id="CHEBI:57783"/>
        <dbReference type="ChEBI" id="CHEBI:58349"/>
        <dbReference type="ChEBI" id="CHEBI:68483"/>
        <dbReference type="ChEBI" id="CHEBI:70757"/>
        <dbReference type="EC" id="1.3.1.98"/>
    </reaction>
</comment>
<evidence type="ECO:0000256" key="3">
    <source>
        <dbReference type="ARBA" id="ARBA00004496"/>
    </source>
</evidence>
<keyword evidence="10 16" id="KW-0133">Cell shape</keyword>
<evidence type="ECO:0000256" key="6">
    <source>
        <dbReference type="ARBA" id="ARBA00022618"/>
    </source>
</evidence>
<evidence type="ECO:0000256" key="9">
    <source>
        <dbReference type="ARBA" id="ARBA00022857"/>
    </source>
</evidence>
<comment type="similarity">
    <text evidence="16">Belongs to the MurB family.</text>
</comment>
<evidence type="ECO:0000256" key="1">
    <source>
        <dbReference type="ARBA" id="ARBA00001974"/>
    </source>
</evidence>
<reference evidence="18 19" key="1">
    <citation type="journal article" date="2016" name="Nat. Commun.">
        <title>Thousands of microbial genomes shed light on interconnected biogeochemical processes in an aquifer system.</title>
        <authorList>
            <person name="Anantharaman K."/>
            <person name="Brown C.T."/>
            <person name="Hug L.A."/>
            <person name="Sharon I."/>
            <person name="Castelle C.J."/>
            <person name="Probst A.J."/>
            <person name="Thomas B.C."/>
            <person name="Singh A."/>
            <person name="Wilkins M.J."/>
            <person name="Karaoz U."/>
            <person name="Brodie E.L."/>
            <person name="Williams K.H."/>
            <person name="Hubbard S.S."/>
            <person name="Banfield J.F."/>
        </authorList>
    </citation>
    <scope>NUCLEOTIDE SEQUENCE [LARGE SCALE GENOMIC DNA]</scope>
</reference>
<accession>A0A1G2KRT6</accession>
<dbReference type="InterPro" id="IPR036318">
    <property type="entry name" value="FAD-bd_PCMH-like_sf"/>
</dbReference>
<evidence type="ECO:0000256" key="4">
    <source>
        <dbReference type="ARBA" id="ARBA00004752"/>
    </source>
</evidence>
<feature type="active site" evidence="16">
    <location>
        <position position="308"/>
    </location>
</feature>
<comment type="subcellular location">
    <subcellularLocation>
        <location evidence="3 16">Cytoplasm</location>
    </subcellularLocation>
</comment>
<keyword evidence="7 16" id="KW-0285">Flavoprotein</keyword>
<dbReference type="AlphaFoldDB" id="A0A1G2KRT6"/>
<evidence type="ECO:0000256" key="13">
    <source>
        <dbReference type="ARBA" id="ARBA00023306"/>
    </source>
</evidence>
<name>A0A1G2KRT6_9BACT</name>
<evidence type="ECO:0000259" key="17">
    <source>
        <dbReference type="PROSITE" id="PS51387"/>
    </source>
</evidence>
<dbReference type="Proteomes" id="UP000177811">
    <property type="component" value="Unassembled WGS sequence"/>
</dbReference>
<keyword evidence="6 16" id="KW-0132">Cell division</keyword>
<evidence type="ECO:0000256" key="5">
    <source>
        <dbReference type="ARBA" id="ARBA00022490"/>
    </source>
</evidence>
<evidence type="ECO:0000256" key="7">
    <source>
        <dbReference type="ARBA" id="ARBA00022630"/>
    </source>
</evidence>
<dbReference type="Gene3D" id="3.90.78.10">
    <property type="entry name" value="UDP-N-acetylenolpyruvoylglucosamine reductase, C-terminal domain"/>
    <property type="match status" value="1"/>
</dbReference>
<evidence type="ECO:0000256" key="15">
    <source>
        <dbReference type="ARBA" id="ARBA00048914"/>
    </source>
</evidence>
<dbReference type="UniPathway" id="UPA00219"/>
<dbReference type="Gene3D" id="3.30.465.10">
    <property type="match status" value="1"/>
</dbReference>
<dbReference type="GO" id="GO:0071555">
    <property type="term" value="P:cell wall organization"/>
    <property type="evidence" value="ECO:0007669"/>
    <property type="project" value="UniProtKB-KW"/>
</dbReference>
<evidence type="ECO:0000256" key="12">
    <source>
        <dbReference type="ARBA" id="ARBA00023002"/>
    </source>
</evidence>
<organism evidence="18 19">
    <name type="scientific">Candidatus Sungbacteria bacterium RIFCSPHIGHO2_02_FULL_51_29</name>
    <dbReference type="NCBI Taxonomy" id="1802273"/>
    <lineage>
        <taxon>Bacteria</taxon>
        <taxon>Candidatus Sungiibacteriota</taxon>
    </lineage>
</organism>
<dbReference type="Pfam" id="PF02873">
    <property type="entry name" value="MurB_C"/>
    <property type="match status" value="1"/>
</dbReference>
<dbReference type="GO" id="GO:0008762">
    <property type="term" value="F:UDP-N-acetylmuramate dehydrogenase activity"/>
    <property type="evidence" value="ECO:0007669"/>
    <property type="project" value="UniProtKB-UniRule"/>
</dbReference>
<dbReference type="Gene3D" id="3.30.43.10">
    <property type="entry name" value="Uridine Diphospho-n-acetylenolpyruvylglucosamine Reductase, domain 2"/>
    <property type="match status" value="1"/>
</dbReference>
<dbReference type="EC" id="1.3.1.98" evidence="16"/>
<evidence type="ECO:0000256" key="11">
    <source>
        <dbReference type="ARBA" id="ARBA00022984"/>
    </source>
</evidence>
<comment type="function">
    <text evidence="2 16">Cell wall formation.</text>
</comment>
<dbReference type="Pfam" id="PF01565">
    <property type="entry name" value="FAD_binding_4"/>
    <property type="match status" value="1"/>
</dbReference>
<evidence type="ECO:0000256" key="8">
    <source>
        <dbReference type="ARBA" id="ARBA00022827"/>
    </source>
</evidence>
<keyword evidence="9 16" id="KW-0521">NADP</keyword>
<dbReference type="InterPro" id="IPR016167">
    <property type="entry name" value="FAD-bd_PCMH_sub1"/>
</dbReference>
<dbReference type="NCBIfam" id="TIGR00179">
    <property type="entry name" value="murB"/>
    <property type="match status" value="1"/>
</dbReference>
<evidence type="ECO:0000256" key="2">
    <source>
        <dbReference type="ARBA" id="ARBA00003921"/>
    </source>
</evidence>
<dbReference type="PANTHER" id="PTHR21071">
    <property type="entry name" value="UDP-N-ACETYLENOLPYRUVOYLGLUCOSAMINE REDUCTASE"/>
    <property type="match status" value="1"/>
</dbReference>
<dbReference type="PROSITE" id="PS51387">
    <property type="entry name" value="FAD_PCMH"/>
    <property type="match status" value="1"/>
</dbReference>